<name>A0A6J5MX89_9CAUD</name>
<gene>
    <name evidence="1" type="ORF">UFOVP552_19</name>
</gene>
<proteinExistence type="predicted"/>
<sequence length="64" mass="7391">CYKSKCQHSIYSNSITGCQNSWKIIVIKCYNRSIGMSGRLPYNRYELDDSNLQLNTKLTILKGE</sequence>
<dbReference type="EMBL" id="LR796523">
    <property type="protein sequence ID" value="CAB4149686.1"/>
    <property type="molecule type" value="Genomic_DNA"/>
</dbReference>
<accession>A0A6J5MX89</accession>
<protein>
    <submittedName>
        <fullName evidence="1">Uncharacterized protein</fullName>
    </submittedName>
</protein>
<reference evidence="1" key="1">
    <citation type="submission" date="2020-04" db="EMBL/GenBank/DDBJ databases">
        <authorList>
            <person name="Chiriac C."/>
            <person name="Salcher M."/>
            <person name="Ghai R."/>
            <person name="Kavagutti S V."/>
        </authorList>
    </citation>
    <scope>NUCLEOTIDE SEQUENCE</scope>
</reference>
<organism evidence="1">
    <name type="scientific">uncultured Caudovirales phage</name>
    <dbReference type="NCBI Taxonomy" id="2100421"/>
    <lineage>
        <taxon>Viruses</taxon>
        <taxon>Duplodnaviria</taxon>
        <taxon>Heunggongvirae</taxon>
        <taxon>Uroviricota</taxon>
        <taxon>Caudoviricetes</taxon>
        <taxon>Peduoviridae</taxon>
        <taxon>Maltschvirus</taxon>
        <taxon>Maltschvirus maltsch</taxon>
    </lineage>
</organism>
<evidence type="ECO:0000313" key="1">
    <source>
        <dbReference type="EMBL" id="CAB4149686.1"/>
    </source>
</evidence>
<feature type="non-terminal residue" evidence="1">
    <location>
        <position position="1"/>
    </location>
</feature>